<organism evidence="7 8">
    <name type="scientific">Trichinella nativa</name>
    <dbReference type="NCBI Taxonomy" id="6335"/>
    <lineage>
        <taxon>Eukaryota</taxon>
        <taxon>Metazoa</taxon>
        <taxon>Ecdysozoa</taxon>
        <taxon>Nematoda</taxon>
        <taxon>Enoplea</taxon>
        <taxon>Dorylaimia</taxon>
        <taxon>Trichinellida</taxon>
        <taxon>Trichinellidae</taxon>
        <taxon>Trichinella</taxon>
    </lineage>
</organism>
<dbReference type="GO" id="GO:0048188">
    <property type="term" value="C:Set1C/COMPASS complex"/>
    <property type="evidence" value="ECO:0007669"/>
    <property type="project" value="TreeGrafter"/>
</dbReference>
<name>A0A0V1L8E4_9BILA</name>
<comment type="similarity">
    <text evidence="2">Belongs to the WD repeat SWD2 family.</text>
</comment>
<dbReference type="GO" id="GO:0003682">
    <property type="term" value="F:chromatin binding"/>
    <property type="evidence" value="ECO:0007669"/>
    <property type="project" value="TreeGrafter"/>
</dbReference>
<dbReference type="GO" id="GO:0016070">
    <property type="term" value="P:RNA metabolic process"/>
    <property type="evidence" value="ECO:0007669"/>
    <property type="project" value="UniProtKB-ARBA"/>
</dbReference>
<reference evidence="7 8" key="1">
    <citation type="submission" date="2015-05" db="EMBL/GenBank/DDBJ databases">
        <title>Evolution of Trichinella species and genotypes.</title>
        <authorList>
            <person name="Korhonen P.K."/>
            <person name="Edoardo P."/>
            <person name="Giuseppe L.R."/>
            <person name="Gasser R.B."/>
        </authorList>
    </citation>
    <scope>NUCLEOTIDE SEQUENCE [LARGE SCALE GENOMIC DNA]</scope>
    <source>
        <strain evidence="7">ISS10</strain>
    </source>
</reference>
<dbReference type="PANTHER" id="PTHR19861">
    <property type="entry name" value="WD40 REPEAT PROTEIN SWD2"/>
    <property type="match status" value="1"/>
</dbReference>
<evidence type="ECO:0000256" key="4">
    <source>
        <dbReference type="ARBA" id="ARBA00022737"/>
    </source>
</evidence>
<keyword evidence="8" id="KW-1185">Reference proteome</keyword>
<dbReference type="PROSITE" id="PS50082">
    <property type="entry name" value="WD_REPEATS_2"/>
    <property type="match status" value="3"/>
</dbReference>
<evidence type="ECO:0000256" key="3">
    <source>
        <dbReference type="ARBA" id="ARBA00022574"/>
    </source>
</evidence>
<feature type="repeat" description="WD" evidence="6">
    <location>
        <begin position="137"/>
        <end position="171"/>
    </location>
</feature>
<dbReference type="Gene3D" id="2.130.10.10">
    <property type="entry name" value="YVTN repeat-like/Quinoprotein amine dehydrogenase"/>
    <property type="match status" value="1"/>
</dbReference>
<accession>A0A0V1L8E4</accession>
<evidence type="ECO:0000256" key="2">
    <source>
        <dbReference type="ARBA" id="ARBA00005616"/>
    </source>
</evidence>
<feature type="repeat" description="WD" evidence="6">
    <location>
        <begin position="281"/>
        <end position="310"/>
    </location>
</feature>
<dbReference type="SUPFAM" id="SSF50978">
    <property type="entry name" value="WD40 repeat-like"/>
    <property type="match status" value="1"/>
</dbReference>
<dbReference type="EMBL" id="JYDW01000110">
    <property type="protein sequence ID" value="KRZ55686.1"/>
    <property type="molecule type" value="Genomic_DNA"/>
</dbReference>
<protein>
    <submittedName>
        <fullName evidence="7">WD repeat-containing protein 82</fullName>
    </submittedName>
</protein>
<dbReference type="STRING" id="6335.A0A0V1L8E4"/>
<evidence type="ECO:0000256" key="1">
    <source>
        <dbReference type="ARBA" id="ARBA00004123"/>
    </source>
</evidence>
<evidence type="ECO:0000256" key="6">
    <source>
        <dbReference type="PROSITE-ProRule" id="PRU00221"/>
    </source>
</evidence>
<dbReference type="PROSITE" id="PS50294">
    <property type="entry name" value="WD_REPEATS_REGION"/>
    <property type="match status" value="2"/>
</dbReference>
<dbReference type="Proteomes" id="UP000054721">
    <property type="component" value="Unassembled WGS sequence"/>
</dbReference>
<keyword evidence="4" id="KW-0677">Repeat</keyword>
<sequence length="363" mass="40743">MLSCACLVLFPIIGVFISSSSTFYRIIILFEMVEELRISVETLTSMVPARCHRDNDVRINSLQFSPDGFSLLVGSDDDTIRIYDASSGICNWRVRSDYGVDNVVFTHSDACCLHTSTTHDDSIRYLCLPHNKYIRFFNAHTKRVVGLNLSPVDDMFLSWGLDRTLFLWDLRIPDPVGCAHLSCRPLGSFDPEGIIFAIGINSEVVNLYDLRAYDKGPFNRFFFAKDTSCDWTHMDFSPDGRHILISTNGTVIRKIDSFSGMLLQTLEGRMNGRGIPIEAQFTPDGRYVFSGSSDGSICFWNSSDGEMVLSLEGSHSSVSQFTEFNPRYLMMASACTSLNLWIPSDAFNNPFHLSKSEDTPANV</sequence>
<dbReference type="OrthoDB" id="27537at2759"/>
<evidence type="ECO:0000313" key="7">
    <source>
        <dbReference type="EMBL" id="KRZ55686.1"/>
    </source>
</evidence>
<dbReference type="SMART" id="SM00320">
    <property type="entry name" value="WD40"/>
    <property type="match status" value="4"/>
</dbReference>
<keyword evidence="5" id="KW-0539">Nucleus</keyword>
<comment type="caution">
    <text evidence="7">The sequence shown here is derived from an EMBL/GenBank/DDBJ whole genome shotgun (WGS) entry which is preliminary data.</text>
</comment>
<keyword evidence="3 6" id="KW-0853">WD repeat</keyword>
<gene>
    <name evidence="7" type="primary">WDR82</name>
    <name evidence="7" type="ORF">T02_5707</name>
</gene>
<dbReference type="PANTHER" id="PTHR19861:SF0">
    <property type="entry name" value="WD REPEAT-CONTAINING PROTEIN 82"/>
    <property type="match status" value="1"/>
</dbReference>
<dbReference type="InterPro" id="IPR001680">
    <property type="entry name" value="WD40_rpt"/>
</dbReference>
<dbReference type="InterPro" id="IPR037867">
    <property type="entry name" value="Swd2/WDR82"/>
</dbReference>
<dbReference type="InterPro" id="IPR036322">
    <property type="entry name" value="WD40_repeat_dom_sf"/>
</dbReference>
<evidence type="ECO:0000313" key="8">
    <source>
        <dbReference type="Proteomes" id="UP000054721"/>
    </source>
</evidence>
<comment type="subcellular location">
    <subcellularLocation>
        <location evidence="1">Nucleus</location>
    </subcellularLocation>
</comment>
<dbReference type="Pfam" id="PF00400">
    <property type="entry name" value="WD40"/>
    <property type="match status" value="3"/>
</dbReference>
<feature type="repeat" description="WD" evidence="6">
    <location>
        <begin position="52"/>
        <end position="88"/>
    </location>
</feature>
<proteinExistence type="inferred from homology"/>
<dbReference type="AlphaFoldDB" id="A0A0V1L8E4"/>
<dbReference type="InterPro" id="IPR015943">
    <property type="entry name" value="WD40/YVTN_repeat-like_dom_sf"/>
</dbReference>
<evidence type="ECO:0000256" key="5">
    <source>
        <dbReference type="ARBA" id="ARBA00023242"/>
    </source>
</evidence>